<evidence type="ECO:0000256" key="4">
    <source>
        <dbReference type="ARBA" id="ARBA00022842"/>
    </source>
</evidence>
<evidence type="ECO:0000313" key="8">
    <source>
        <dbReference type="Proteomes" id="UP000006671"/>
    </source>
</evidence>
<evidence type="ECO:0000256" key="5">
    <source>
        <dbReference type="ARBA" id="ARBA00038887"/>
    </source>
</evidence>
<dbReference type="STRING" id="5762.D2VJE6"/>
<dbReference type="FunFam" id="3.30.420.40:FF:000136">
    <property type="entry name" value="Putative fructokinase"/>
    <property type="match status" value="1"/>
</dbReference>
<reference evidence="7 8" key="1">
    <citation type="journal article" date="2010" name="Cell">
        <title>The genome of Naegleria gruberi illuminates early eukaryotic versatility.</title>
        <authorList>
            <person name="Fritz-Laylin L.K."/>
            <person name="Prochnik S.E."/>
            <person name="Ginger M.L."/>
            <person name="Dacks J.B."/>
            <person name="Carpenter M.L."/>
            <person name="Field M.C."/>
            <person name="Kuo A."/>
            <person name="Paredez A."/>
            <person name="Chapman J."/>
            <person name="Pham J."/>
            <person name="Shu S."/>
            <person name="Neupane R."/>
            <person name="Cipriano M."/>
            <person name="Mancuso J."/>
            <person name="Tu H."/>
            <person name="Salamov A."/>
            <person name="Lindquist E."/>
            <person name="Shapiro H."/>
            <person name="Lucas S."/>
            <person name="Grigoriev I.V."/>
            <person name="Cande W.Z."/>
            <person name="Fulton C."/>
            <person name="Rokhsar D.S."/>
            <person name="Dawson S.C."/>
        </authorList>
    </citation>
    <scope>NUCLEOTIDE SEQUENCE [LARGE SCALE GENOMIC DNA]</scope>
    <source>
        <strain evidence="7 8">NEG-M</strain>
    </source>
</reference>
<dbReference type="InterPro" id="IPR051804">
    <property type="entry name" value="Carb_Metab_Reg_Kinase/Isom"/>
</dbReference>
<dbReference type="InterPro" id="IPR043129">
    <property type="entry name" value="ATPase_NBD"/>
</dbReference>
<dbReference type="OMA" id="DIQAYYI"/>
<comment type="catalytic activity">
    <reaction evidence="6">
        <text>D-fructose + ATP = D-fructose 6-phosphate + ADP + H(+)</text>
        <dbReference type="Rhea" id="RHEA:16125"/>
        <dbReference type="ChEBI" id="CHEBI:15378"/>
        <dbReference type="ChEBI" id="CHEBI:30616"/>
        <dbReference type="ChEBI" id="CHEBI:37721"/>
        <dbReference type="ChEBI" id="CHEBI:61527"/>
        <dbReference type="ChEBI" id="CHEBI:456216"/>
        <dbReference type="EC" id="2.7.1.4"/>
    </reaction>
</comment>
<evidence type="ECO:0000313" key="7">
    <source>
        <dbReference type="EMBL" id="EFC43027.1"/>
    </source>
</evidence>
<protein>
    <recommendedName>
        <fullName evidence="5">fructokinase</fullName>
        <ecNumber evidence="5">2.7.1.4</ecNumber>
    </recommendedName>
</protein>
<dbReference type="GeneID" id="8852077"/>
<dbReference type="Pfam" id="PF00480">
    <property type="entry name" value="ROK"/>
    <property type="match status" value="1"/>
</dbReference>
<dbReference type="EMBL" id="GG738876">
    <property type="protein sequence ID" value="EFC43027.1"/>
    <property type="molecule type" value="Genomic_DNA"/>
</dbReference>
<dbReference type="KEGG" id="ngr:NAEGRDRAFT_69011"/>
<keyword evidence="3" id="KW-0862">Zinc</keyword>
<dbReference type="eggNOG" id="ENOG502QRD3">
    <property type="taxonomic scope" value="Eukaryota"/>
</dbReference>
<accession>D2VJE6</accession>
<dbReference type="Gene3D" id="3.30.420.40">
    <property type="match status" value="2"/>
</dbReference>
<comment type="cofactor">
    <cofactor evidence="1">
        <name>Mg(2+)</name>
        <dbReference type="ChEBI" id="CHEBI:18420"/>
    </cofactor>
</comment>
<evidence type="ECO:0000256" key="1">
    <source>
        <dbReference type="ARBA" id="ARBA00001946"/>
    </source>
</evidence>
<dbReference type="CDD" id="cd24067">
    <property type="entry name" value="ASKHA_NBD_ROK_BsFRK-like"/>
    <property type="match status" value="1"/>
</dbReference>
<dbReference type="PANTHER" id="PTHR42742:SF3">
    <property type="entry name" value="FRUCTOKINASE"/>
    <property type="match status" value="1"/>
</dbReference>
<keyword evidence="8" id="KW-1185">Reference proteome</keyword>
<keyword evidence="4" id="KW-0460">Magnesium</keyword>
<dbReference type="AlphaFoldDB" id="D2VJE6"/>
<evidence type="ECO:0000256" key="6">
    <source>
        <dbReference type="ARBA" id="ARBA00048451"/>
    </source>
</evidence>
<dbReference type="InParanoid" id="D2VJE6"/>
<gene>
    <name evidence="7" type="ORF">NAEGRDRAFT_69011</name>
</gene>
<dbReference type="GO" id="GO:0046872">
    <property type="term" value="F:metal ion binding"/>
    <property type="evidence" value="ECO:0007669"/>
    <property type="project" value="UniProtKB-KW"/>
</dbReference>
<dbReference type="InterPro" id="IPR049874">
    <property type="entry name" value="ROK_cs"/>
</dbReference>
<evidence type="ECO:0000256" key="3">
    <source>
        <dbReference type="ARBA" id="ARBA00022833"/>
    </source>
</evidence>
<dbReference type="PANTHER" id="PTHR42742">
    <property type="entry name" value="TRANSCRIPTIONAL REPRESSOR MPRA"/>
    <property type="match status" value="1"/>
</dbReference>
<keyword evidence="2" id="KW-0479">Metal-binding</keyword>
<dbReference type="PROSITE" id="PS01125">
    <property type="entry name" value="ROK"/>
    <property type="match status" value="1"/>
</dbReference>
<organism evidence="8">
    <name type="scientific">Naegleria gruberi</name>
    <name type="common">Amoeba</name>
    <dbReference type="NCBI Taxonomy" id="5762"/>
    <lineage>
        <taxon>Eukaryota</taxon>
        <taxon>Discoba</taxon>
        <taxon>Heterolobosea</taxon>
        <taxon>Tetramitia</taxon>
        <taxon>Eutetramitia</taxon>
        <taxon>Vahlkampfiidae</taxon>
        <taxon>Naegleria</taxon>
    </lineage>
</organism>
<dbReference type="VEuPathDB" id="AmoebaDB:NAEGRDRAFT_69011"/>
<dbReference type="OrthoDB" id="10260668at2759"/>
<dbReference type="GO" id="GO:0008865">
    <property type="term" value="F:fructokinase activity"/>
    <property type="evidence" value="ECO:0007669"/>
    <property type="project" value="UniProtKB-EC"/>
</dbReference>
<dbReference type="EC" id="2.7.1.4" evidence="5"/>
<proteinExistence type="predicted"/>
<name>D2VJE6_NAEGR</name>
<dbReference type="RefSeq" id="XP_002675771.1">
    <property type="nucleotide sequence ID" value="XM_002675725.1"/>
</dbReference>
<dbReference type="SUPFAM" id="SSF53067">
    <property type="entry name" value="Actin-like ATPase domain"/>
    <property type="match status" value="1"/>
</dbReference>
<dbReference type="InterPro" id="IPR000600">
    <property type="entry name" value="ROK"/>
</dbReference>
<sequence length="301" mass="32994">MSNELIVGIEGGGTSYKVAIGLNIEHAMENVFITETKTVDETMEPIKQFLIKKESELGGIIKRIGIANFGPIDVNVGCILPSTPKVSWRSFNIVEYFKREFPQVKHVQFDTDVNGPAMAEYQLVKGSGIKSLAYVTIGTGIGVGLVINGSTVSGLMHPEAGHIYTPLHPRDMETGFKGFCTFHTEGCLEGMAASPSIVKRRNISIHDVKSISDDDEIWDIEAHYLAHLCVNLILISSCQVIVMGGGIMNRSILFDKIREKTVQLLNGYHVMINNESIKNIIKPSVYGEHAGIKGALHLSQL</sequence>
<dbReference type="Proteomes" id="UP000006671">
    <property type="component" value="Unassembled WGS sequence"/>
</dbReference>
<evidence type="ECO:0000256" key="2">
    <source>
        <dbReference type="ARBA" id="ARBA00022723"/>
    </source>
</evidence>